<dbReference type="PATRIC" id="fig|1150469.3.peg.345"/>
<keyword evidence="2" id="KW-1185">Reference proteome</keyword>
<dbReference type="HOGENOM" id="CLU_2976367_0_0_5"/>
<reference evidence="1 2" key="1">
    <citation type="submission" date="2012-02" db="EMBL/GenBank/DDBJ databases">
        <title>Shotgun genome sequence of Phaeospirillum photometricum DSM 122.</title>
        <authorList>
            <person name="Duquesne K."/>
            <person name="Sturgis J."/>
        </authorList>
    </citation>
    <scope>NUCLEOTIDE SEQUENCE [LARGE SCALE GENOMIC DNA]</scope>
    <source>
        <strain evidence="2">DSM122</strain>
    </source>
</reference>
<dbReference type="STRING" id="1150469.RSPPHO_00288"/>
<sequence length="58" mass="6844">MGVWELKDFHIEYFEPLDSAPLSSVIEDLHEIQGHEWGEVEDPWGLLYHLRTEIGEIH</sequence>
<name>H6SN38_PARPM</name>
<proteinExistence type="predicted"/>
<gene>
    <name evidence="1" type="ORF">RSPPHO_00288</name>
</gene>
<dbReference type="KEGG" id="rpm:RSPPHO_00288"/>
<evidence type="ECO:0000313" key="1">
    <source>
        <dbReference type="EMBL" id="CCG06914.1"/>
    </source>
</evidence>
<evidence type="ECO:0000313" key="2">
    <source>
        <dbReference type="Proteomes" id="UP000033220"/>
    </source>
</evidence>
<dbReference type="Proteomes" id="UP000033220">
    <property type="component" value="Chromosome DSM 122"/>
</dbReference>
<dbReference type="EMBL" id="HE663493">
    <property type="protein sequence ID" value="CCG06914.1"/>
    <property type="molecule type" value="Genomic_DNA"/>
</dbReference>
<protein>
    <submittedName>
        <fullName evidence="1">Uncharacterized protein</fullName>
    </submittedName>
</protein>
<dbReference type="AlphaFoldDB" id="H6SN38"/>
<organism evidence="1 2">
    <name type="scientific">Pararhodospirillum photometricum DSM 122</name>
    <dbReference type="NCBI Taxonomy" id="1150469"/>
    <lineage>
        <taxon>Bacteria</taxon>
        <taxon>Pseudomonadati</taxon>
        <taxon>Pseudomonadota</taxon>
        <taxon>Alphaproteobacteria</taxon>
        <taxon>Rhodospirillales</taxon>
        <taxon>Rhodospirillaceae</taxon>
        <taxon>Pararhodospirillum</taxon>
    </lineage>
</organism>
<accession>H6SN38</accession>